<keyword evidence="2" id="KW-1185">Reference proteome</keyword>
<sequence length="100" mass="11228">MERPDAFLRPHCECSEKAKLLPTLGSRNEASKFGNLPFGGGGDGWEGTFRCLAEMFNPCHGNLYDNTLPLLTPRFPKPFRQAFFAIWEMAQPIVLVNAQL</sequence>
<reference evidence="1 2" key="1">
    <citation type="journal article" date="2019" name="Sci. Rep.">
        <title>Orb-weaving spider Araneus ventricosus genome elucidates the spidroin gene catalogue.</title>
        <authorList>
            <person name="Kono N."/>
            <person name="Nakamura H."/>
            <person name="Ohtoshi R."/>
            <person name="Moran D.A.P."/>
            <person name="Shinohara A."/>
            <person name="Yoshida Y."/>
            <person name="Fujiwara M."/>
            <person name="Mori M."/>
            <person name="Tomita M."/>
            <person name="Arakawa K."/>
        </authorList>
    </citation>
    <scope>NUCLEOTIDE SEQUENCE [LARGE SCALE GENOMIC DNA]</scope>
</reference>
<organism evidence="1 2">
    <name type="scientific">Araneus ventricosus</name>
    <name type="common">Orbweaver spider</name>
    <name type="synonym">Epeira ventricosa</name>
    <dbReference type="NCBI Taxonomy" id="182803"/>
    <lineage>
        <taxon>Eukaryota</taxon>
        <taxon>Metazoa</taxon>
        <taxon>Ecdysozoa</taxon>
        <taxon>Arthropoda</taxon>
        <taxon>Chelicerata</taxon>
        <taxon>Arachnida</taxon>
        <taxon>Araneae</taxon>
        <taxon>Araneomorphae</taxon>
        <taxon>Entelegynae</taxon>
        <taxon>Araneoidea</taxon>
        <taxon>Araneidae</taxon>
        <taxon>Araneus</taxon>
    </lineage>
</organism>
<gene>
    <name evidence="1" type="ORF">AVEN_149454_1</name>
</gene>
<name>A0A4Y2JDM1_ARAVE</name>
<dbReference type="EMBL" id="BGPR01003458">
    <property type="protein sequence ID" value="GBM88401.1"/>
    <property type="molecule type" value="Genomic_DNA"/>
</dbReference>
<proteinExistence type="predicted"/>
<comment type="caution">
    <text evidence="1">The sequence shown here is derived from an EMBL/GenBank/DDBJ whole genome shotgun (WGS) entry which is preliminary data.</text>
</comment>
<evidence type="ECO:0000313" key="1">
    <source>
        <dbReference type="EMBL" id="GBM88401.1"/>
    </source>
</evidence>
<dbReference type="Proteomes" id="UP000499080">
    <property type="component" value="Unassembled WGS sequence"/>
</dbReference>
<evidence type="ECO:0000313" key="2">
    <source>
        <dbReference type="Proteomes" id="UP000499080"/>
    </source>
</evidence>
<protein>
    <submittedName>
        <fullName evidence="1">Uncharacterized protein</fullName>
    </submittedName>
</protein>
<accession>A0A4Y2JDM1</accession>
<dbReference type="AlphaFoldDB" id="A0A4Y2JDM1"/>